<dbReference type="Pfam" id="PF13487">
    <property type="entry name" value="HD_5"/>
    <property type="match status" value="1"/>
</dbReference>
<evidence type="ECO:0000256" key="3">
    <source>
        <dbReference type="ARBA" id="ARBA00022553"/>
    </source>
</evidence>
<dbReference type="InterPro" id="IPR037522">
    <property type="entry name" value="HD_GYP_dom"/>
</dbReference>
<accession>A0ABU3P0C0</accession>
<dbReference type="PROSITE" id="PS50885">
    <property type="entry name" value="HAMP"/>
    <property type="match status" value="1"/>
</dbReference>
<dbReference type="CDD" id="cd00130">
    <property type="entry name" value="PAS"/>
    <property type="match status" value="1"/>
</dbReference>
<dbReference type="PANTHER" id="PTHR43155">
    <property type="entry name" value="CYCLIC DI-GMP PHOSPHODIESTERASE PA4108-RELATED"/>
    <property type="match status" value="1"/>
</dbReference>
<dbReference type="SMART" id="SM00471">
    <property type="entry name" value="HDc"/>
    <property type="match status" value="1"/>
</dbReference>
<evidence type="ECO:0000256" key="9">
    <source>
        <dbReference type="ARBA" id="ARBA00022989"/>
    </source>
</evidence>
<keyword evidence="5 12" id="KW-0812">Transmembrane</keyword>
<keyword evidence="7" id="KW-0418">Kinase</keyword>
<evidence type="ECO:0000256" key="4">
    <source>
        <dbReference type="ARBA" id="ARBA00022679"/>
    </source>
</evidence>
<keyword evidence="9 12" id="KW-1133">Transmembrane helix</keyword>
<evidence type="ECO:0000256" key="2">
    <source>
        <dbReference type="ARBA" id="ARBA00022475"/>
    </source>
</evidence>
<dbReference type="SMART" id="SM00267">
    <property type="entry name" value="GGDEF"/>
    <property type="match status" value="1"/>
</dbReference>
<evidence type="ECO:0000256" key="7">
    <source>
        <dbReference type="ARBA" id="ARBA00022777"/>
    </source>
</evidence>
<evidence type="ECO:0000259" key="16">
    <source>
        <dbReference type="PROSITE" id="PS51832"/>
    </source>
</evidence>
<evidence type="ECO:0000313" key="17">
    <source>
        <dbReference type="EMBL" id="MDT8902487.1"/>
    </source>
</evidence>
<feature type="domain" description="HD-GYP" evidence="16">
    <location>
        <begin position="642"/>
        <end position="832"/>
    </location>
</feature>
<evidence type="ECO:0000256" key="12">
    <source>
        <dbReference type="SAM" id="Phobius"/>
    </source>
</evidence>
<evidence type="ECO:0000259" key="14">
    <source>
        <dbReference type="PROSITE" id="PS50885"/>
    </source>
</evidence>
<dbReference type="NCBIfam" id="TIGR00229">
    <property type="entry name" value="sensory_box"/>
    <property type="match status" value="1"/>
</dbReference>
<keyword evidence="6" id="KW-0547">Nucleotide-binding</keyword>
<dbReference type="PANTHER" id="PTHR43155:SF2">
    <property type="entry name" value="CYCLIC DI-GMP PHOSPHODIESTERASE PA4108"/>
    <property type="match status" value="1"/>
</dbReference>
<keyword evidence="3" id="KW-0597">Phosphoprotein</keyword>
<evidence type="ECO:0000259" key="15">
    <source>
        <dbReference type="PROSITE" id="PS50887"/>
    </source>
</evidence>
<dbReference type="CDD" id="cd12912">
    <property type="entry name" value="PDC2_MCP_like"/>
    <property type="match status" value="1"/>
</dbReference>
<organism evidence="17 18">
    <name type="scientific">Anaeroselena agilis</name>
    <dbReference type="NCBI Taxonomy" id="3063788"/>
    <lineage>
        <taxon>Bacteria</taxon>
        <taxon>Bacillati</taxon>
        <taxon>Bacillota</taxon>
        <taxon>Negativicutes</taxon>
        <taxon>Acetonemataceae</taxon>
        <taxon>Anaeroselena</taxon>
    </lineage>
</organism>
<sequence length="832" mass="93058">MIFSIRAQMIAAFVVLIVLPIIVLGMLSYQKTEAILLEKAEQHSLESIENARIFFIENFIAHVDTAINTFARDIERVQTHSLSAPDQLKAEWDQYRRIHSDLPAVYFGTADGRFILSSNNAPVPGYDPRKRPWYQRALDDPDRVIWSNLYLDALTFKPIISVARTVTVNGKTAGVIGIDISLQALADVVSKIYFGQGGYAILVDQSGLIIAHPDPTRLGKAVTDEAWFWEIKNQYKGVSVLPLENGKTFISHITIARTGWKLVGFIPQENFRQDLAPIKNRTLGVGAVAAILALLLGVSVASGFATRMQSFVEAMTKVQQGDLSARWHDYSAVEFAEISDRFNAMVTTIQKLIRQEHATQHELALQKEYFEQLFENSPESIAIIDIEDRIVKVNNNFTRLFGYTFDEAQGSFINDLVVPDELREEGIEISSSVLGNRVIEKETVRKRKDGQRFDIFVLGYPIVVMGEQVGGYIIYRDISGRKEAERRLTYASTHDLLTDMYNRRYFEQEMQRLDNGDCPAAGIIISDIDGLKLVNDTLGHAVGDALLLQAARIIKDNVPEGAVLCRIGGDEFAVLLPATDEASLQDTVNRIMAAIAADNMTSREYVLSVSMGYAVRGPSHAGMDDVYREADSSMYREKLHRSNSARSALVKTLTEALHARDFITEGHADRLQELVEKLARAVGVSERRIGDLRLLAQFHDIGKVGIPDNILFKPGRLDEAETKIMHRHSEIGYRIAVASPDFHHIADWILKHHEWWNGGGYPLGLRGEDIPVECRILLIADAFDAMTQDRPYRQAVPAAEALREIAACRGTMFDPVLADIFVSIITAETEKS</sequence>
<dbReference type="SUPFAM" id="SSF109604">
    <property type="entry name" value="HD-domain/PDEase-like"/>
    <property type="match status" value="1"/>
</dbReference>
<dbReference type="SUPFAM" id="SSF55073">
    <property type="entry name" value="Nucleotide cyclase"/>
    <property type="match status" value="1"/>
</dbReference>
<evidence type="ECO:0000259" key="13">
    <source>
        <dbReference type="PROSITE" id="PS50112"/>
    </source>
</evidence>
<evidence type="ECO:0000256" key="6">
    <source>
        <dbReference type="ARBA" id="ARBA00022741"/>
    </source>
</evidence>
<keyword evidence="8" id="KW-0067">ATP-binding</keyword>
<keyword evidence="18" id="KW-1185">Reference proteome</keyword>
<dbReference type="Pfam" id="PF13426">
    <property type="entry name" value="PAS_9"/>
    <property type="match status" value="1"/>
</dbReference>
<dbReference type="InterPro" id="IPR035965">
    <property type="entry name" value="PAS-like_dom_sf"/>
</dbReference>
<dbReference type="CDD" id="cd18773">
    <property type="entry name" value="PDC1_HK_sensor"/>
    <property type="match status" value="1"/>
</dbReference>
<feature type="domain" description="PAS" evidence="13">
    <location>
        <begin position="366"/>
        <end position="421"/>
    </location>
</feature>
<dbReference type="EMBL" id="JAUOZS010000001">
    <property type="protein sequence ID" value="MDT8902487.1"/>
    <property type="molecule type" value="Genomic_DNA"/>
</dbReference>
<dbReference type="InterPro" id="IPR000014">
    <property type="entry name" value="PAS"/>
</dbReference>
<dbReference type="Gene3D" id="1.10.3210.10">
    <property type="entry name" value="Hypothetical protein af1432"/>
    <property type="match status" value="1"/>
</dbReference>
<dbReference type="SMART" id="SM00091">
    <property type="entry name" value="PAS"/>
    <property type="match status" value="1"/>
</dbReference>
<feature type="domain" description="HAMP" evidence="14">
    <location>
        <begin position="302"/>
        <end position="354"/>
    </location>
</feature>
<dbReference type="PROSITE" id="PS50887">
    <property type="entry name" value="GGDEF"/>
    <property type="match status" value="1"/>
</dbReference>
<dbReference type="SUPFAM" id="SSF55785">
    <property type="entry name" value="PYP-like sensor domain (PAS domain)"/>
    <property type="match status" value="1"/>
</dbReference>
<reference evidence="17 18" key="1">
    <citation type="submission" date="2023-07" db="EMBL/GenBank/DDBJ databases">
        <title>The novel representative of Negativicutes class, Anaeroselena agilis gen. nov. sp. nov.</title>
        <authorList>
            <person name="Prokofeva M.I."/>
            <person name="Elcheninov A.G."/>
            <person name="Klyukina A."/>
            <person name="Kublanov I.V."/>
            <person name="Frolov E.N."/>
            <person name="Podosokorskaya O.A."/>
        </authorList>
    </citation>
    <scope>NUCLEOTIDE SEQUENCE [LARGE SCALE GENOMIC DNA]</scope>
    <source>
        <strain evidence="17 18">4137-cl</strain>
    </source>
</reference>
<dbReference type="InterPro" id="IPR000160">
    <property type="entry name" value="GGDEF_dom"/>
</dbReference>
<keyword evidence="11 12" id="KW-0472">Membrane</keyword>
<proteinExistence type="predicted"/>
<feature type="transmembrane region" description="Helical" evidence="12">
    <location>
        <begin position="7"/>
        <end position="29"/>
    </location>
</feature>
<protein>
    <submittedName>
        <fullName evidence="17">Diguanylate cyclase</fullName>
        <ecNumber evidence="17">2.7.7.65</ecNumber>
    </submittedName>
</protein>
<dbReference type="RefSeq" id="WP_413780967.1">
    <property type="nucleotide sequence ID" value="NZ_JAUOZS010000001.1"/>
</dbReference>
<dbReference type="CDD" id="cd00077">
    <property type="entry name" value="HDc"/>
    <property type="match status" value="1"/>
</dbReference>
<evidence type="ECO:0000256" key="10">
    <source>
        <dbReference type="ARBA" id="ARBA00023012"/>
    </source>
</evidence>
<dbReference type="SMART" id="SM00304">
    <property type="entry name" value="HAMP"/>
    <property type="match status" value="1"/>
</dbReference>
<evidence type="ECO:0000256" key="1">
    <source>
        <dbReference type="ARBA" id="ARBA00004651"/>
    </source>
</evidence>
<dbReference type="CDD" id="cd01949">
    <property type="entry name" value="GGDEF"/>
    <property type="match status" value="1"/>
</dbReference>
<dbReference type="PROSITE" id="PS50112">
    <property type="entry name" value="PAS"/>
    <property type="match status" value="1"/>
</dbReference>
<keyword evidence="2" id="KW-1003">Cell membrane</keyword>
<dbReference type="NCBIfam" id="TIGR00254">
    <property type="entry name" value="GGDEF"/>
    <property type="match status" value="1"/>
</dbReference>
<feature type="transmembrane region" description="Helical" evidence="12">
    <location>
        <begin position="283"/>
        <end position="305"/>
    </location>
</feature>
<dbReference type="InterPro" id="IPR029787">
    <property type="entry name" value="Nucleotide_cyclase"/>
</dbReference>
<dbReference type="SUPFAM" id="SSF103190">
    <property type="entry name" value="Sensory domain-like"/>
    <property type="match status" value="1"/>
</dbReference>
<dbReference type="InterPro" id="IPR003607">
    <property type="entry name" value="HD/PDEase_dom"/>
</dbReference>
<dbReference type="CDD" id="cd06225">
    <property type="entry name" value="HAMP"/>
    <property type="match status" value="1"/>
</dbReference>
<dbReference type="InterPro" id="IPR043128">
    <property type="entry name" value="Rev_trsase/Diguanyl_cyclase"/>
</dbReference>
<evidence type="ECO:0000256" key="8">
    <source>
        <dbReference type="ARBA" id="ARBA00022840"/>
    </source>
</evidence>
<keyword evidence="17" id="KW-0548">Nucleotidyltransferase</keyword>
<dbReference type="Gene3D" id="6.10.340.10">
    <property type="match status" value="1"/>
</dbReference>
<feature type="domain" description="GGDEF" evidence="15">
    <location>
        <begin position="519"/>
        <end position="651"/>
    </location>
</feature>
<comment type="caution">
    <text evidence="17">The sequence shown here is derived from an EMBL/GenBank/DDBJ whole genome shotgun (WGS) entry which is preliminary data.</text>
</comment>
<gene>
    <name evidence="17" type="ORF">Q4T40_14650</name>
</gene>
<comment type="subcellular location">
    <subcellularLocation>
        <location evidence="1">Cell membrane</location>
        <topology evidence="1">Multi-pass membrane protein</topology>
    </subcellularLocation>
</comment>
<dbReference type="InterPro" id="IPR033479">
    <property type="entry name" value="dCache_1"/>
</dbReference>
<evidence type="ECO:0000256" key="5">
    <source>
        <dbReference type="ARBA" id="ARBA00022692"/>
    </source>
</evidence>
<keyword evidence="10" id="KW-0902">Two-component regulatory system</keyword>
<keyword evidence="4 17" id="KW-0808">Transferase</keyword>
<dbReference type="InterPro" id="IPR003660">
    <property type="entry name" value="HAMP_dom"/>
</dbReference>
<dbReference type="GO" id="GO:0052621">
    <property type="term" value="F:diguanylate cyclase activity"/>
    <property type="evidence" value="ECO:0007669"/>
    <property type="project" value="UniProtKB-EC"/>
</dbReference>
<dbReference type="Pfam" id="PF02743">
    <property type="entry name" value="dCache_1"/>
    <property type="match status" value="1"/>
</dbReference>
<dbReference type="InterPro" id="IPR029151">
    <property type="entry name" value="Sensor-like_sf"/>
</dbReference>
<dbReference type="Gene3D" id="3.30.70.270">
    <property type="match status" value="1"/>
</dbReference>
<name>A0ABU3P0C0_9FIRM</name>
<evidence type="ECO:0000313" key="18">
    <source>
        <dbReference type="Proteomes" id="UP001254848"/>
    </source>
</evidence>
<dbReference type="Gene3D" id="3.30.450.20">
    <property type="entry name" value="PAS domain"/>
    <property type="match status" value="3"/>
</dbReference>
<dbReference type="PROSITE" id="PS51832">
    <property type="entry name" value="HD_GYP"/>
    <property type="match status" value="1"/>
</dbReference>
<dbReference type="Proteomes" id="UP001254848">
    <property type="component" value="Unassembled WGS sequence"/>
</dbReference>
<dbReference type="Pfam" id="PF00990">
    <property type="entry name" value="GGDEF"/>
    <property type="match status" value="1"/>
</dbReference>
<dbReference type="EC" id="2.7.7.65" evidence="17"/>
<evidence type="ECO:0000256" key="11">
    <source>
        <dbReference type="ARBA" id="ARBA00023136"/>
    </source>
</evidence>